<dbReference type="EMBL" id="HG994362">
    <property type="protein sequence ID" value="CAF2238041.1"/>
    <property type="molecule type" value="Genomic_DNA"/>
</dbReference>
<evidence type="ECO:0000259" key="1">
    <source>
        <dbReference type="Pfam" id="PF14244"/>
    </source>
</evidence>
<dbReference type="PANTHER" id="PTHR37610">
    <property type="entry name" value="CCHC-TYPE DOMAIN-CONTAINING PROTEIN"/>
    <property type="match status" value="1"/>
</dbReference>
<dbReference type="Pfam" id="PF14244">
    <property type="entry name" value="Retrotran_gag_3"/>
    <property type="match status" value="1"/>
</dbReference>
<accession>A0A816ZX92</accession>
<name>A0A816ZX92_BRANA</name>
<proteinExistence type="predicted"/>
<dbReference type="AlphaFoldDB" id="A0A816ZX92"/>
<reference evidence="2" key="1">
    <citation type="submission" date="2021-01" db="EMBL/GenBank/DDBJ databases">
        <authorList>
            <consortium name="Genoscope - CEA"/>
            <person name="William W."/>
        </authorList>
    </citation>
    <scope>NUCLEOTIDE SEQUENCE</scope>
</reference>
<feature type="domain" description="Retrotransposon Copia-like N-terminal" evidence="1">
    <location>
        <begin position="46"/>
        <end position="92"/>
    </location>
</feature>
<evidence type="ECO:0000313" key="2">
    <source>
        <dbReference type="EMBL" id="CAF2238041.1"/>
    </source>
</evidence>
<organism evidence="2">
    <name type="scientific">Brassica napus</name>
    <name type="common">Rape</name>
    <dbReference type="NCBI Taxonomy" id="3708"/>
    <lineage>
        <taxon>Eukaryota</taxon>
        <taxon>Viridiplantae</taxon>
        <taxon>Streptophyta</taxon>
        <taxon>Embryophyta</taxon>
        <taxon>Tracheophyta</taxon>
        <taxon>Spermatophyta</taxon>
        <taxon>Magnoliopsida</taxon>
        <taxon>eudicotyledons</taxon>
        <taxon>Gunneridae</taxon>
        <taxon>Pentapetalae</taxon>
        <taxon>rosids</taxon>
        <taxon>malvids</taxon>
        <taxon>Brassicales</taxon>
        <taxon>Brassicaceae</taxon>
        <taxon>Brassiceae</taxon>
        <taxon>Brassica</taxon>
    </lineage>
</organism>
<dbReference type="InterPro" id="IPR029472">
    <property type="entry name" value="Copia-like_N"/>
</dbReference>
<dbReference type="PANTHER" id="PTHR37610:SF101">
    <property type="entry name" value="(RAPE) HYPOTHETICAL PROTEIN"/>
    <property type="match status" value="1"/>
</dbReference>
<gene>
    <name evidence="2" type="ORF">DARMORV10_A08P15780.1</name>
</gene>
<sequence>MVSEPYTFFSEKFEIDHVKPEPDHDYWGTAGTTEVRRTISPYDLTSADKPGVVISHPFLKETNYDEWAYGMKTALKTRKKFGFLDGTISKPADDSSDLEDWWTIQGLLVSWIKNYNRSDLALEYLTSRCAYLRFDLRFGPTWSMLAFFQTYKLKRYFKPHLVIYKRFGKEHLMKAN</sequence>
<dbReference type="Proteomes" id="UP001295469">
    <property type="component" value="Chromosome A08"/>
</dbReference>
<protein>
    <submittedName>
        <fullName evidence="2">(rape) hypothetical protein</fullName>
    </submittedName>
</protein>